<keyword evidence="2" id="KW-1185">Reference proteome</keyword>
<dbReference type="AlphaFoldDB" id="A0A1H6F9R3"/>
<organism evidence="1 2">
    <name type="scientific">Candidatus Venteria ishoeyi</name>
    <dbReference type="NCBI Taxonomy" id="1899563"/>
    <lineage>
        <taxon>Bacteria</taxon>
        <taxon>Pseudomonadati</taxon>
        <taxon>Pseudomonadota</taxon>
        <taxon>Gammaproteobacteria</taxon>
        <taxon>Thiotrichales</taxon>
        <taxon>Thiotrichaceae</taxon>
        <taxon>Venteria</taxon>
    </lineage>
</organism>
<dbReference type="RefSeq" id="WP_103920559.1">
    <property type="nucleotide sequence ID" value="NZ_FMSV02000507.1"/>
</dbReference>
<gene>
    <name evidence="1" type="ORF">MBHS_02698</name>
</gene>
<sequence>MHIIVRILLLFVITGLLPSWQSGLLSFHGNQFSYADTHHTRNNNIMAVANKKKIAHPGAIKKLHYQWQIHFSDDYVFLLSKQRQTLEQTLQRLKINSQDKILITSGIAPGKKGLANIQAGKLRAQHIARLIFPYTQNIIVILSQRMSGRQGIQIEHLPQVPQVK</sequence>
<name>A0A1H6F9R3_9GAMM</name>
<accession>A0A1H6F9R3</accession>
<dbReference type="EMBL" id="FMSV02000507">
    <property type="protein sequence ID" value="SEH06832.1"/>
    <property type="molecule type" value="Genomic_DNA"/>
</dbReference>
<proteinExistence type="predicted"/>
<reference evidence="1 2" key="1">
    <citation type="submission" date="2016-10" db="EMBL/GenBank/DDBJ databases">
        <authorList>
            <person name="de Groot N.N."/>
        </authorList>
    </citation>
    <scope>NUCLEOTIDE SEQUENCE [LARGE SCALE GENOMIC DNA]</scope>
    <source>
        <strain evidence="1">MBHS1</strain>
    </source>
</reference>
<evidence type="ECO:0008006" key="3">
    <source>
        <dbReference type="Google" id="ProtNLM"/>
    </source>
</evidence>
<dbReference type="Proteomes" id="UP000236724">
    <property type="component" value="Unassembled WGS sequence"/>
</dbReference>
<evidence type="ECO:0000313" key="2">
    <source>
        <dbReference type="Proteomes" id="UP000236724"/>
    </source>
</evidence>
<protein>
    <recommendedName>
        <fullName evidence="3">OmpA-like domain-containing protein</fullName>
    </recommendedName>
</protein>
<evidence type="ECO:0000313" key="1">
    <source>
        <dbReference type="EMBL" id="SEH06832.1"/>
    </source>
</evidence>